<evidence type="ECO:0000313" key="3">
    <source>
        <dbReference type="Proteomes" id="UP001651158"/>
    </source>
</evidence>
<evidence type="ECO:0000313" key="2">
    <source>
        <dbReference type="EMBL" id="KAL5106428.1"/>
    </source>
</evidence>
<protein>
    <submittedName>
        <fullName evidence="2">Uncharacterized protein</fullName>
    </submittedName>
</protein>
<name>A0ABR4Q9M1_9CEST</name>
<dbReference type="EMBL" id="JAKROA010000006">
    <property type="protein sequence ID" value="KAL5106428.1"/>
    <property type="molecule type" value="Genomic_DNA"/>
</dbReference>
<proteinExistence type="predicted"/>
<feature type="compositionally biased region" description="Low complexity" evidence="1">
    <location>
        <begin position="10"/>
        <end position="23"/>
    </location>
</feature>
<feature type="region of interest" description="Disordered" evidence="1">
    <location>
        <begin position="1"/>
        <end position="33"/>
    </location>
</feature>
<accession>A0ABR4Q9M1</accession>
<comment type="caution">
    <text evidence="2">The sequence shown here is derived from an EMBL/GenBank/DDBJ whole genome shotgun (WGS) entry which is preliminary data.</text>
</comment>
<reference evidence="2 3" key="1">
    <citation type="journal article" date="2022" name="Front. Cell. Infect. Microbiol.">
        <title>The Genomes of Two Strains of Taenia crassiceps the Animal Model for the Study of Human Cysticercosis.</title>
        <authorList>
            <person name="Bobes R.J."/>
            <person name="Estrada K."/>
            <person name="Rios-Valencia D.G."/>
            <person name="Calderon-Gallegos A."/>
            <person name="de la Torre P."/>
            <person name="Carrero J.C."/>
            <person name="Sanchez-Flores A."/>
            <person name="Laclette J.P."/>
        </authorList>
    </citation>
    <scope>NUCLEOTIDE SEQUENCE [LARGE SCALE GENOMIC DNA]</scope>
    <source>
        <strain evidence="2">WFUcys</strain>
    </source>
</reference>
<sequence length="93" mass="10095">MSGYGDRGRTPTNTGHTNTHGHPFAPSGGSQNATINPSTEYTLLFPLVVVSVVDLVEILNVTLFAGQTASAVEAFARDWQRLDDIHLLRWSLS</sequence>
<keyword evidence="3" id="KW-1185">Reference proteome</keyword>
<dbReference type="Proteomes" id="UP001651158">
    <property type="component" value="Unassembled WGS sequence"/>
</dbReference>
<evidence type="ECO:0000256" key="1">
    <source>
        <dbReference type="SAM" id="MobiDB-lite"/>
    </source>
</evidence>
<gene>
    <name evidence="2" type="ORF">TcWFU_009298</name>
</gene>
<organism evidence="2 3">
    <name type="scientific">Taenia crassiceps</name>
    <dbReference type="NCBI Taxonomy" id="6207"/>
    <lineage>
        <taxon>Eukaryota</taxon>
        <taxon>Metazoa</taxon>
        <taxon>Spiralia</taxon>
        <taxon>Lophotrochozoa</taxon>
        <taxon>Platyhelminthes</taxon>
        <taxon>Cestoda</taxon>
        <taxon>Eucestoda</taxon>
        <taxon>Cyclophyllidea</taxon>
        <taxon>Taeniidae</taxon>
        <taxon>Taenia</taxon>
    </lineage>
</organism>